<name>J9G5Y0_9ZZZZ</name>
<sequence>MLSFISKRISFSVKSFSSILQKDPNGFPDNSSYYTILMSVKKGNSVYI</sequence>
<dbReference type="EMBL" id="AMCI01006108">
    <property type="protein sequence ID" value="EJW94914.1"/>
    <property type="molecule type" value="Genomic_DNA"/>
</dbReference>
<gene>
    <name evidence="1" type="ORF">EVA_16979</name>
</gene>
<proteinExistence type="predicted"/>
<evidence type="ECO:0000313" key="1">
    <source>
        <dbReference type="EMBL" id="EJW94914.1"/>
    </source>
</evidence>
<accession>J9G5Y0</accession>
<dbReference type="AlphaFoldDB" id="J9G5Y0"/>
<reference evidence="1" key="1">
    <citation type="journal article" date="2012" name="PLoS ONE">
        <title>Gene sets for utilization of primary and secondary nutrition supplies in the distal gut of endangered iberian lynx.</title>
        <authorList>
            <person name="Alcaide M."/>
            <person name="Messina E."/>
            <person name="Richter M."/>
            <person name="Bargiela R."/>
            <person name="Peplies J."/>
            <person name="Huws S.A."/>
            <person name="Newbold C.J."/>
            <person name="Golyshin P.N."/>
            <person name="Simon M.A."/>
            <person name="Lopez G."/>
            <person name="Yakimov M.M."/>
            <person name="Ferrer M."/>
        </authorList>
    </citation>
    <scope>NUCLEOTIDE SEQUENCE</scope>
</reference>
<comment type="caution">
    <text evidence="1">The sequence shown here is derived from an EMBL/GenBank/DDBJ whole genome shotgun (WGS) entry which is preliminary data.</text>
</comment>
<organism evidence="1">
    <name type="scientific">gut metagenome</name>
    <dbReference type="NCBI Taxonomy" id="749906"/>
    <lineage>
        <taxon>unclassified sequences</taxon>
        <taxon>metagenomes</taxon>
        <taxon>organismal metagenomes</taxon>
    </lineage>
</organism>
<protein>
    <submittedName>
        <fullName evidence="1">Uncharacterized protein</fullName>
    </submittedName>
</protein>